<dbReference type="Proteomes" id="UP000887575">
    <property type="component" value="Unassembled WGS sequence"/>
</dbReference>
<feature type="signal peptide" evidence="1">
    <location>
        <begin position="1"/>
        <end position="21"/>
    </location>
</feature>
<dbReference type="InterPro" id="IPR000884">
    <property type="entry name" value="TSP1_rpt"/>
</dbReference>
<dbReference type="AlphaFoldDB" id="A0AAF3F8L9"/>
<protein>
    <submittedName>
        <fullName evidence="3">Uncharacterized protein</fullName>
    </submittedName>
</protein>
<dbReference type="WBParaSite" id="MBELARI_LOCUS3232">
    <property type="protein sequence ID" value="MBELARI_LOCUS3232"/>
    <property type="gene ID" value="MBELARI_LOCUS3232"/>
</dbReference>
<evidence type="ECO:0000313" key="2">
    <source>
        <dbReference type="Proteomes" id="UP000887575"/>
    </source>
</evidence>
<proteinExistence type="predicted"/>
<organism evidence="2 3">
    <name type="scientific">Mesorhabditis belari</name>
    <dbReference type="NCBI Taxonomy" id="2138241"/>
    <lineage>
        <taxon>Eukaryota</taxon>
        <taxon>Metazoa</taxon>
        <taxon>Ecdysozoa</taxon>
        <taxon>Nematoda</taxon>
        <taxon>Chromadorea</taxon>
        <taxon>Rhabditida</taxon>
        <taxon>Rhabditina</taxon>
        <taxon>Rhabditomorpha</taxon>
        <taxon>Rhabditoidea</taxon>
        <taxon>Rhabditidae</taxon>
        <taxon>Mesorhabditinae</taxon>
        <taxon>Mesorhabditis</taxon>
    </lineage>
</organism>
<dbReference type="PANTHER" id="PTHR31936">
    <property type="entry name" value="PROTEIN CBG18744"/>
    <property type="match status" value="1"/>
</dbReference>
<dbReference type="SUPFAM" id="SSF82895">
    <property type="entry name" value="TSP-1 type 1 repeat"/>
    <property type="match status" value="1"/>
</dbReference>
<dbReference type="PANTHER" id="PTHR31936:SF5">
    <property type="entry name" value="VENOM PROTEIN"/>
    <property type="match status" value="1"/>
</dbReference>
<evidence type="ECO:0000256" key="1">
    <source>
        <dbReference type="SAM" id="SignalP"/>
    </source>
</evidence>
<evidence type="ECO:0000313" key="3">
    <source>
        <dbReference type="WBParaSite" id="MBELARI_LOCUS3232"/>
    </source>
</evidence>
<keyword evidence="1" id="KW-0732">Signal</keyword>
<sequence>MKNSALVAVFLFSGFVQWAMADCPACPTGGVWSAWNRTTTCTATCGMNGQLLQRRTCLSYSWGCPCTGPYSRAYTCPNNPCGVAPQCANPYTVQSSNNKCGPIPADPTPSNVTCSETADICWCPPSGVWSAWVNNGTCSATCGICGTIPQYRTCLSEDWGCNCTGNAARVKTCPNVLCTTGAECCNGKSAVTNLQTNTEICGVVIPDDPVYSQPCQCATCNAGTMTKVVASPYSPFTITTVNKNGCYRYIAKCTSITGHPANIEFNDGDNGVKAGTPGIQVSIDCASDGSGWHDLTLTTALANESSAIVN</sequence>
<accession>A0AAF3F8L9</accession>
<feature type="chain" id="PRO_5042012536" evidence="1">
    <location>
        <begin position="22"/>
        <end position="310"/>
    </location>
</feature>
<name>A0AAF3F8L9_9BILA</name>
<reference evidence="3" key="1">
    <citation type="submission" date="2024-02" db="UniProtKB">
        <authorList>
            <consortium name="WormBaseParasite"/>
        </authorList>
    </citation>
    <scope>IDENTIFICATION</scope>
</reference>
<dbReference type="PROSITE" id="PS50092">
    <property type="entry name" value="TSP1"/>
    <property type="match status" value="2"/>
</dbReference>
<keyword evidence="2" id="KW-1185">Reference proteome</keyword>
<dbReference type="InterPro" id="IPR036383">
    <property type="entry name" value="TSP1_rpt_sf"/>
</dbReference>